<gene>
    <name evidence="2" type="ORF">DXA50_04580</name>
</gene>
<evidence type="ECO:0000259" key="1">
    <source>
        <dbReference type="Pfam" id="PF14267"/>
    </source>
</evidence>
<protein>
    <submittedName>
        <fullName evidence="2">DUF4357 domain-containing protein</fullName>
    </submittedName>
</protein>
<dbReference type="InterPro" id="IPR025579">
    <property type="entry name" value="DUF4357"/>
</dbReference>
<dbReference type="Proteomes" id="UP000286063">
    <property type="component" value="Unassembled WGS sequence"/>
</dbReference>
<dbReference type="AlphaFoldDB" id="A0A413IRS9"/>
<dbReference type="OrthoDB" id="2656488at2"/>
<dbReference type="RefSeq" id="WP_117721124.1">
    <property type="nucleotide sequence ID" value="NZ_CAJKXH010000046.1"/>
</dbReference>
<dbReference type="EMBL" id="QSCR01000004">
    <property type="protein sequence ID" value="RGY20140.1"/>
    <property type="molecule type" value="Genomic_DNA"/>
</dbReference>
<proteinExistence type="predicted"/>
<evidence type="ECO:0000313" key="3">
    <source>
        <dbReference type="Proteomes" id="UP000286063"/>
    </source>
</evidence>
<evidence type="ECO:0000313" key="2">
    <source>
        <dbReference type="EMBL" id="RGY20140.1"/>
    </source>
</evidence>
<comment type="caution">
    <text evidence="2">The sequence shown here is derived from an EMBL/GenBank/DDBJ whole genome shotgun (WGS) entry which is preliminary data.</text>
</comment>
<accession>A0A413IRS9</accession>
<organism evidence="2 3">
    <name type="scientific">Butyricimonas virosa</name>
    <dbReference type="NCBI Taxonomy" id="544645"/>
    <lineage>
        <taxon>Bacteria</taxon>
        <taxon>Pseudomonadati</taxon>
        <taxon>Bacteroidota</taxon>
        <taxon>Bacteroidia</taxon>
        <taxon>Bacteroidales</taxon>
        <taxon>Odoribacteraceae</taxon>
        <taxon>Butyricimonas</taxon>
    </lineage>
</organism>
<feature type="domain" description="DUF4357" evidence="1">
    <location>
        <begin position="2"/>
        <end position="46"/>
    </location>
</feature>
<name>A0A413IRS9_9BACT</name>
<sequence>MIVQSNNCYQFVEDYVFSSPSTAGGVILGRATNGWTKWRNSEGKTLDEVRRKSV</sequence>
<dbReference type="Pfam" id="PF14267">
    <property type="entry name" value="DUF4357"/>
    <property type="match status" value="1"/>
</dbReference>
<reference evidence="2 3" key="1">
    <citation type="submission" date="2018-08" db="EMBL/GenBank/DDBJ databases">
        <title>A genome reference for cultivated species of the human gut microbiota.</title>
        <authorList>
            <person name="Zou Y."/>
            <person name="Xue W."/>
            <person name="Luo G."/>
        </authorList>
    </citation>
    <scope>NUCLEOTIDE SEQUENCE [LARGE SCALE GENOMIC DNA]</scope>
    <source>
        <strain evidence="2 3">OF02-7</strain>
    </source>
</reference>